<dbReference type="EMBL" id="JAZGQO010000007">
    <property type="protein sequence ID" value="KAK6182666.1"/>
    <property type="molecule type" value="Genomic_DNA"/>
</dbReference>
<keyword evidence="5" id="KW-0256">Endoplasmic reticulum</keyword>
<dbReference type="PANTHER" id="PTHR10778:SF10">
    <property type="entry name" value="SOLUTE CARRIER FAMILY 35 MEMBER B1"/>
    <property type="match status" value="1"/>
</dbReference>
<keyword evidence="7 8" id="KW-0472">Membrane</keyword>
<feature type="transmembrane region" description="Helical" evidence="8">
    <location>
        <begin position="111"/>
        <end position="130"/>
    </location>
</feature>
<organism evidence="9 10">
    <name type="scientific">Patella caerulea</name>
    <name type="common">Rayed Mediterranean limpet</name>
    <dbReference type="NCBI Taxonomy" id="87958"/>
    <lineage>
        <taxon>Eukaryota</taxon>
        <taxon>Metazoa</taxon>
        <taxon>Spiralia</taxon>
        <taxon>Lophotrochozoa</taxon>
        <taxon>Mollusca</taxon>
        <taxon>Gastropoda</taxon>
        <taxon>Patellogastropoda</taxon>
        <taxon>Patelloidea</taxon>
        <taxon>Patellidae</taxon>
        <taxon>Patella</taxon>
    </lineage>
</organism>
<dbReference type="InterPro" id="IPR037185">
    <property type="entry name" value="EmrE-like"/>
</dbReference>
<evidence type="ECO:0000256" key="5">
    <source>
        <dbReference type="ARBA" id="ARBA00022824"/>
    </source>
</evidence>
<reference evidence="9 10" key="1">
    <citation type="submission" date="2024-01" db="EMBL/GenBank/DDBJ databases">
        <title>The genome of the rayed Mediterranean limpet Patella caerulea (Linnaeus, 1758).</title>
        <authorList>
            <person name="Anh-Thu Weber A."/>
            <person name="Halstead-Nussloch G."/>
        </authorList>
    </citation>
    <scope>NUCLEOTIDE SEQUENCE [LARGE SCALE GENOMIC DNA]</scope>
    <source>
        <strain evidence="9">AATW-2023a</strain>
        <tissue evidence="9">Whole specimen</tissue>
    </source>
</reference>
<feature type="transmembrane region" description="Helical" evidence="8">
    <location>
        <begin position="166"/>
        <end position="184"/>
    </location>
</feature>
<feature type="transmembrane region" description="Helical" evidence="8">
    <location>
        <begin position="42"/>
        <end position="59"/>
    </location>
</feature>
<evidence type="ECO:0000256" key="1">
    <source>
        <dbReference type="ARBA" id="ARBA00004477"/>
    </source>
</evidence>
<keyword evidence="3" id="KW-0813">Transport</keyword>
<evidence type="ECO:0000256" key="2">
    <source>
        <dbReference type="ARBA" id="ARBA00010694"/>
    </source>
</evidence>
<feature type="transmembrane region" description="Helical" evidence="8">
    <location>
        <begin position="264"/>
        <end position="285"/>
    </location>
</feature>
<dbReference type="GO" id="GO:0000139">
    <property type="term" value="C:Golgi membrane"/>
    <property type="evidence" value="ECO:0007669"/>
    <property type="project" value="TreeGrafter"/>
</dbReference>
<dbReference type="GO" id="GO:0005459">
    <property type="term" value="F:UDP-galactose transmembrane transporter activity"/>
    <property type="evidence" value="ECO:0007669"/>
    <property type="project" value="TreeGrafter"/>
</dbReference>
<comment type="caution">
    <text evidence="9">The sequence shown here is derived from an EMBL/GenBank/DDBJ whole genome shotgun (WGS) entry which is preliminary data.</text>
</comment>
<name>A0AAN8PZS8_PATCE</name>
<evidence type="ECO:0000313" key="10">
    <source>
        <dbReference type="Proteomes" id="UP001347796"/>
    </source>
</evidence>
<evidence type="ECO:0000256" key="3">
    <source>
        <dbReference type="ARBA" id="ARBA00022448"/>
    </source>
</evidence>
<evidence type="ECO:0008006" key="11">
    <source>
        <dbReference type="Google" id="ProtNLM"/>
    </source>
</evidence>
<feature type="transmembrane region" description="Helical" evidence="8">
    <location>
        <begin position="142"/>
        <end position="159"/>
    </location>
</feature>
<dbReference type="GO" id="GO:0005789">
    <property type="term" value="C:endoplasmic reticulum membrane"/>
    <property type="evidence" value="ECO:0007669"/>
    <property type="project" value="UniProtKB-SubCell"/>
</dbReference>
<dbReference type="PANTHER" id="PTHR10778">
    <property type="entry name" value="SOLUTE CARRIER FAMILY 35 MEMBER B"/>
    <property type="match status" value="1"/>
</dbReference>
<evidence type="ECO:0000256" key="4">
    <source>
        <dbReference type="ARBA" id="ARBA00022692"/>
    </source>
</evidence>
<comment type="subcellular location">
    <subcellularLocation>
        <location evidence="1">Endoplasmic reticulum membrane</location>
        <topology evidence="1">Multi-pass membrane protein</topology>
    </subcellularLocation>
</comment>
<feature type="transmembrane region" description="Helical" evidence="8">
    <location>
        <begin position="322"/>
        <end position="341"/>
    </location>
</feature>
<evidence type="ECO:0000313" key="9">
    <source>
        <dbReference type="EMBL" id="KAK6182666.1"/>
    </source>
</evidence>
<proteinExistence type="inferred from homology"/>
<evidence type="ECO:0000256" key="8">
    <source>
        <dbReference type="SAM" id="Phobius"/>
    </source>
</evidence>
<evidence type="ECO:0000256" key="7">
    <source>
        <dbReference type="ARBA" id="ARBA00023136"/>
    </source>
</evidence>
<dbReference type="InterPro" id="IPR013657">
    <property type="entry name" value="SCL35B1-4/HUT1"/>
</dbReference>
<dbReference type="Pfam" id="PF08449">
    <property type="entry name" value="UAA"/>
    <property type="match status" value="1"/>
</dbReference>
<accession>A0AAN8PZS8</accession>
<keyword evidence="4 8" id="KW-0812">Transmembrane</keyword>
<feature type="transmembrane region" description="Helical" evidence="8">
    <location>
        <begin position="234"/>
        <end position="258"/>
    </location>
</feature>
<sequence length="348" mass="38154">MSGGANLIKEPETSISITGTSDVALLALADPRKAKMVGVNKKLIGCAIGIFVCYFYYGILQEKITKGKYGEGEKNEKFVYTLSLVFVQCIINVCAAYSGKRIFQKEADSTPVKLYVACSLTYLGAMLASNHALQHVSYPTQVLGKTIKPIPVMILGVLIARKKYPLVKYLFVIMIVIGVALFMYKDNKASVKDKHEMGIGEILLLVSLTLDGLTGASQDKMRSEHSTKAYSMMFYVNLCSVIWLAIALLLSGEGFAFIGFASRYPIVLFNLLSFSIASAIGQIFIFTTVTTFGPLTCSIVTTTRKFFTILASVLLFQNPMSSKQWIGTVFVFVGLGLDSAYGKEKKKK</sequence>
<evidence type="ECO:0000256" key="6">
    <source>
        <dbReference type="ARBA" id="ARBA00022989"/>
    </source>
</evidence>
<keyword evidence="6 8" id="KW-1133">Transmembrane helix</keyword>
<protein>
    <recommendedName>
        <fullName evidence="11">Solute carrier family 35 member B1</fullName>
    </recommendedName>
</protein>
<dbReference type="Proteomes" id="UP001347796">
    <property type="component" value="Unassembled WGS sequence"/>
</dbReference>
<keyword evidence="10" id="KW-1185">Reference proteome</keyword>
<dbReference type="SUPFAM" id="SSF103481">
    <property type="entry name" value="Multidrug resistance efflux transporter EmrE"/>
    <property type="match status" value="2"/>
</dbReference>
<comment type="similarity">
    <text evidence="2">Belongs to the nucleotide-sugar transporter family. SLC35B subfamily.</text>
</comment>
<dbReference type="AlphaFoldDB" id="A0AAN8PZS8"/>
<gene>
    <name evidence="9" type="ORF">SNE40_010296</name>
</gene>
<feature type="transmembrane region" description="Helical" evidence="8">
    <location>
        <begin position="79"/>
        <end position="99"/>
    </location>
</feature>
<dbReference type="GO" id="GO:0005460">
    <property type="term" value="F:UDP-glucose transmembrane transporter activity"/>
    <property type="evidence" value="ECO:0007669"/>
    <property type="project" value="TreeGrafter"/>
</dbReference>